<evidence type="ECO:0000313" key="2">
    <source>
        <dbReference type="EMBL" id="MPC56723.1"/>
    </source>
</evidence>
<dbReference type="InterPro" id="IPR042455">
    <property type="entry name" value="DOCK_N_sub1"/>
</dbReference>
<keyword evidence="3" id="KW-1185">Reference proteome</keyword>
<dbReference type="InterPro" id="IPR026791">
    <property type="entry name" value="DOCK"/>
</dbReference>
<dbReference type="AlphaFoldDB" id="A0A5B7GH59"/>
<dbReference type="GO" id="GO:0005737">
    <property type="term" value="C:cytoplasm"/>
    <property type="evidence" value="ECO:0007669"/>
    <property type="project" value="TreeGrafter"/>
</dbReference>
<organism evidence="2 3">
    <name type="scientific">Portunus trituberculatus</name>
    <name type="common">Swimming crab</name>
    <name type="synonym">Neptunus trituberculatus</name>
    <dbReference type="NCBI Taxonomy" id="210409"/>
    <lineage>
        <taxon>Eukaryota</taxon>
        <taxon>Metazoa</taxon>
        <taxon>Ecdysozoa</taxon>
        <taxon>Arthropoda</taxon>
        <taxon>Crustacea</taxon>
        <taxon>Multicrustacea</taxon>
        <taxon>Malacostraca</taxon>
        <taxon>Eumalacostraca</taxon>
        <taxon>Eucarida</taxon>
        <taxon>Decapoda</taxon>
        <taxon>Pleocyemata</taxon>
        <taxon>Brachyura</taxon>
        <taxon>Eubrachyura</taxon>
        <taxon>Portunoidea</taxon>
        <taxon>Portunidae</taxon>
        <taxon>Portuninae</taxon>
        <taxon>Portunus</taxon>
    </lineage>
</organism>
<dbReference type="InterPro" id="IPR032376">
    <property type="entry name" value="DOCK_N"/>
</dbReference>
<accession>A0A5B7GH59</accession>
<dbReference type="EMBL" id="VSRR010014198">
    <property type="protein sequence ID" value="MPC56723.1"/>
    <property type="molecule type" value="Genomic_DNA"/>
</dbReference>
<dbReference type="Proteomes" id="UP000324222">
    <property type="component" value="Unassembled WGS sequence"/>
</dbReference>
<dbReference type="OrthoDB" id="18896at2759"/>
<comment type="caution">
    <text evidence="2">The sequence shown here is derived from an EMBL/GenBank/DDBJ whole genome shotgun (WGS) entry which is preliminary data.</text>
</comment>
<evidence type="ECO:0000259" key="1">
    <source>
        <dbReference type="Pfam" id="PF16172"/>
    </source>
</evidence>
<dbReference type="GO" id="GO:0005085">
    <property type="term" value="F:guanyl-nucleotide exchange factor activity"/>
    <property type="evidence" value="ECO:0007669"/>
    <property type="project" value="InterPro"/>
</dbReference>
<protein>
    <submittedName>
        <fullName evidence="2">Dedicator of cytokinesis protein 4</fullName>
    </submittedName>
</protein>
<dbReference type="Gene3D" id="1.20.1270.350">
    <property type="entry name" value="Dedicator of cytokinesis N-terminal subdomain"/>
    <property type="match status" value="1"/>
</dbReference>
<proteinExistence type="predicted"/>
<feature type="domain" description="Dedicator of cytokinesis N-terminal" evidence="1">
    <location>
        <begin position="1"/>
        <end position="114"/>
    </location>
</feature>
<dbReference type="GO" id="GO:0007264">
    <property type="term" value="P:small GTPase-mediated signal transduction"/>
    <property type="evidence" value="ECO:0007669"/>
    <property type="project" value="InterPro"/>
</dbReference>
<dbReference type="GO" id="GO:0031267">
    <property type="term" value="F:small GTPase binding"/>
    <property type="evidence" value="ECO:0007669"/>
    <property type="project" value="TreeGrafter"/>
</dbReference>
<dbReference type="GO" id="GO:0005886">
    <property type="term" value="C:plasma membrane"/>
    <property type="evidence" value="ECO:0007669"/>
    <property type="project" value="TreeGrafter"/>
</dbReference>
<dbReference type="PANTHER" id="PTHR45653">
    <property type="entry name" value="DEDICATOR OF CYTOKINESIS"/>
    <property type="match status" value="1"/>
</dbReference>
<evidence type="ECO:0000313" key="3">
    <source>
        <dbReference type="Proteomes" id="UP000324222"/>
    </source>
</evidence>
<dbReference type="PANTHER" id="PTHR45653:SF12">
    <property type="entry name" value="SPONGE, ISOFORM E"/>
    <property type="match status" value="1"/>
</dbReference>
<reference evidence="2 3" key="1">
    <citation type="submission" date="2019-05" db="EMBL/GenBank/DDBJ databases">
        <title>Another draft genome of Portunus trituberculatus and its Hox gene families provides insights of decapod evolution.</title>
        <authorList>
            <person name="Jeong J.-H."/>
            <person name="Song I."/>
            <person name="Kim S."/>
            <person name="Choi T."/>
            <person name="Kim D."/>
            <person name="Ryu S."/>
            <person name="Kim W."/>
        </authorList>
    </citation>
    <scope>NUCLEOTIDE SEQUENCE [LARGE SCALE GENOMIC DNA]</scope>
    <source>
        <tissue evidence="2">Muscle</tissue>
    </source>
</reference>
<gene>
    <name evidence="2" type="primary">DOCK4</name>
    <name evidence="2" type="ORF">E2C01_050690</name>
</gene>
<name>A0A5B7GH59_PORTR</name>
<dbReference type="Pfam" id="PF16172">
    <property type="entry name" value="DOCK_N"/>
    <property type="match status" value="1"/>
</dbReference>
<sequence>MMDVADWRKQLITGTLTSDQIMQLKLKITQKIDWGNRKLGLDLVPRVEGEMVDPDAVSVVELHRVGLGTLAKRKEKRKVLSHHLFFCMRDFSYHLGEDAEVYFSLYDSQKQKFIR</sequence>